<evidence type="ECO:0000256" key="1">
    <source>
        <dbReference type="SAM" id="MobiDB-lite"/>
    </source>
</evidence>
<accession>A0A4Y8L8G9</accession>
<feature type="compositionally biased region" description="Basic and acidic residues" evidence="1">
    <location>
        <begin position="73"/>
        <end position="113"/>
    </location>
</feature>
<feature type="compositionally biased region" description="Polar residues" evidence="1">
    <location>
        <begin position="116"/>
        <end position="129"/>
    </location>
</feature>
<organism evidence="2 3">
    <name type="scientific">Dysgonomonas capnocytophagoides</name>
    <dbReference type="NCBI Taxonomy" id="45254"/>
    <lineage>
        <taxon>Bacteria</taxon>
        <taxon>Pseudomonadati</taxon>
        <taxon>Bacteroidota</taxon>
        <taxon>Bacteroidia</taxon>
        <taxon>Bacteroidales</taxon>
        <taxon>Dysgonomonadaceae</taxon>
        <taxon>Dysgonomonas</taxon>
    </lineage>
</organism>
<protein>
    <submittedName>
        <fullName evidence="2">Uncharacterized protein</fullName>
    </submittedName>
</protein>
<proteinExistence type="predicted"/>
<dbReference type="AlphaFoldDB" id="A0A4Y8L8G9"/>
<comment type="caution">
    <text evidence="2">The sequence shown here is derived from an EMBL/GenBank/DDBJ whole genome shotgun (WGS) entry which is preliminary data.</text>
</comment>
<sequence>MTTLKKIILFLFGIVLVVFGNKAAINTIFGEEDKPDVQEKSADDNDISKAESVIIDEDSVAVPVADEKLLLEKVKPEAEKPKAQKEDPKSKVQPKEKVEKAKEVKKEEVKEAPKTTIESDNSESATATE</sequence>
<dbReference type="EMBL" id="SOML01000003">
    <property type="protein sequence ID" value="TFD97360.1"/>
    <property type="molecule type" value="Genomic_DNA"/>
</dbReference>
<evidence type="ECO:0000313" key="2">
    <source>
        <dbReference type="EMBL" id="TFD97360.1"/>
    </source>
</evidence>
<dbReference type="STRING" id="1121485.GCA_000426485_02412"/>
<name>A0A4Y8L8G9_9BACT</name>
<gene>
    <name evidence="2" type="ORF">E2605_06760</name>
</gene>
<feature type="region of interest" description="Disordered" evidence="1">
    <location>
        <begin position="73"/>
        <end position="129"/>
    </location>
</feature>
<dbReference type="Proteomes" id="UP000297861">
    <property type="component" value="Unassembled WGS sequence"/>
</dbReference>
<dbReference type="RefSeq" id="WP_134435905.1">
    <property type="nucleotide sequence ID" value="NZ_SOML01000003.1"/>
</dbReference>
<reference evidence="2 3" key="1">
    <citation type="submission" date="2019-03" db="EMBL/GenBank/DDBJ databases">
        <title>San Antonio Military Medical Center submission to MRSN (WRAIR), pending publication.</title>
        <authorList>
            <person name="Blyth D.M."/>
            <person name="Mccarthy S.L."/>
            <person name="Schall S.E."/>
            <person name="Stam J.A."/>
            <person name="Ong A.C."/>
            <person name="Mcgann P.T."/>
        </authorList>
    </citation>
    <scope>NUCLEOTIDE SEQUENCE [LARGE SCALE GENOMIC DNA]</scope>
    <source>
        <strain evidence="2 3">MRSN571793</strain>
    </source>
</reference>
<evidence type="ECO:0000313" key="3">
    <source>
        <dbReference type="Proteomes" id="UP000297861"/>
    </source>
</evidence>
<keyword evidence="3" id="KW-1185">Reference proteome</keyword>